<reference evidence="1 2" key="1">
    <citation type="submission" date="2018-06" db="EMBL/GenBank/DDBJ databases">
        <authorList>
            <consortium name="Pathogen Informatics"/>
            <person name="Doyle S."/>
        </authorList>
    </citation>
    <scope>NUCLEOTIDE SEQUENCE [LARGE SCALE GENOMIC DNA]</scope>
    <source>
        <strain evidence="1 2">NCTC12123</strain>
    </source>
</reference>
<evidence type="ECO:0000313" key="2">
    <source>
        <dbReference type="Proteomes" id="UP000255163"/>
    </source>
</evidence>
<proteinExistence type="predicted"/>
<dbReference type="AlphaFoldDB" id="A0A376F354"/>
<dbReference type="EMBL" id="UFYI01000007">
    <property type="protein sequence ID" value="STD18413.1"/>
    <property type="molecule type" value="Genomic_DNA"/>
</dbReference>
<dbReference type="Proteomes" id="UP000255163">
    <property type="component" value="Unassembled WGS sequence"/>
</dbReference>
<sequence length="153" mass="16634">MKTSPQLETSPVRELVRAGHELAAAMDADTPLIEIAKLVSRLATELDVQLARANALVKPLPYGGGRAIAIKHPKRLYEWHGATVVLKRETANGWAKLPAGTEGTIKTLKGSRRGLEFVSNPCRCCGVQVSINGMRPEHFELLELVKGNTGEDK</sequence>
<dbReference type="RefSeq" id="WP_024262653.1">
    <property type="nucleotide sequence ID" value="NZ_CP011863.1"/>
</dbReference>
<evidence type="ECO:0000313" key="1">
    <source>
        <dbReference type="EMBL" id="STD18413.1"/>
    </source>
</evidence>
<gene>
    <name evidence="1" type="ORF">NCTC12123_00585</name>
</gene>
<accession>A0A376F354</accession>
<organism evidence="1 2">
    <name type="scientific">Enterobacter asburiae</name>
    <dbReference type="NCBI Taxonomy" id="61645"/>
    <lineage>
        <taxon>Bacteria</taxon>
        <taxon>Pseudomonadati</taxon>
        <taxon>Pseudomonadota</taxon>
        <taxon>Gammaproteobacteria</taxon>
        <taxon>Enterobacterales</taxon>
        <taxon>Enterobacteriaceae</taxon>
        <taxon>Enterobacter</taxon>
        <taxon>Enterobacter cloacae complex</taxon>
    </lineage>
</organism>
<name>A0A376F354_ENTAS</name>
<protein>
    <submittedName>
        <fullName evidence="1">Uncharacterized protein</fullName>
    </submittedName>
</protein>